<dbReference type="eggNOG" id="COG2814">
    <property type="taxonomic scope" value="Bacteria"/>
</dbReference>
<dbReference type="Gene3D" id="1.20.1250.20">
    <property type="entry name" value="MFS general substrate transporter like domains"/>
    <property type="match status" value="1"/>
</dbReference>
<feature type="transmembrane region" description="Helical" evidence="5">
    <location>
        <begin position="259"/>
        <end position="281"/>
    </location>
</feature>
<dbReference type="SUPFAM" id="SSF103473">
    <property type="entry name" value="MFS general substrate transporter"/>
    <property type="match status" value="1"/>
</dbReference>
<keyword evidence="8" id="KW-1185">Reference proteome</keyword>
<dbReference type="RefSeq" id="WP_004600108.1">
    <property type="nucleotide sequence ID" value="NZ_JH815192.1"/>
</dbReference>
<dbReference type="InterPro" id="IPR036259">
    <property type="entry name" value="MFS_trans_sf"/>
</dbReference>
<keyword evidence="2 5" id="KW-0812">Transmembrane</keyword>
<evidence type="ECO:0000259" key="6">
    <source>
        <dbReference type="PROSITE" id="PS50850"/>
    </source>
</evidence>
<feature type="transmembrane region" description="Helical" evidence="5">
    <location>
        <begin position="56"/>
        <end position="76"/>
    </location>
</feature>
<keyword evidence="3 5" id="KW-1133">Transmembrane helix</keyword>
<dbReference type="Proteomes" id="UP000006078">
    <property type="component" value="Unassembled WGS sequence"/>
</dbReference>
<proteinExistence type="predicted"/>
<dbReference type="EMBL" id="AHAE01000016">
    <property type="protein sequence ID" value="EJZ82816.1"/>
    <property type="molecule type" value="Genomic_DNA"/>
</dbReference>
<feature type="transmembrane region" description="Helical" evidence="5">
    <location>
        <begin position="319"/>
        <end position="337"/>
    </location>
</feature>
<dbReference type="AlphaFoldDB" id="K0YH88"/>
<organism evidence="7 8">
    <name type="scientific">Corynebacterium otitidis ATCC 51513</name>
    <dbReference type="NCBI Taxonomy" id="883169"/>
    <lineage>
        <taxon>Bacteria</taxon>
        <taxon>Bacillati</taxon>
        <taxon>Actinomycetota</taxon>
        <taxon>Actinomycetes</taxon>
        <taxon>Mycobacteriales</taxon>
        <taxon>Corynebacteriaceae</taxon>
        <taxon>Corynebacterium</taxon>
    </lineage>
</organism>
<feature type="domain" description="Major facilitator superfamily (MFS) profile" evidence="6">
    <location>
        <begin position="1"/>
        <end position="409"/>
    </location>
</feature>
<name>K0YH88_9CORY</name>
<dbReference type="Pfam" id="PF07690">
    <property type="entry name" value="MFS_1"/>
    <property type="match status" value="1"/>
</dbReference>
<feature type="non-terminal residue" evidence="7">
    <location>
        <position position="436"/>
    </location>
</feature>
<feature type="transmembrane region" description="Helical" evidence="5">
    <location>
        <begin position="117"/>
        <end position="138"/>
    </location>
</feature>
<feature type="transmembrane region" description="Helical" evidence="5">
    <location>
        <begin position="175"/>
        <end position="196"/>
    </location>
</feature>
<keyword evidence="4 5" id="KW-0472">Membrane</keyword>
<gene>
    <name evidence="7" type="ORF">HMPREF9719_00218</name>
</gene>
<feature type="transmembrane region" description="Helical" evidence="5">
    <location>
        <begin position="293"/>
        <end position="313"/>
    </location>
</feature>
<feature type="transmembrane region" description="Helical" evidence="5">
    <location>
        <begin position="21"/>
        <end position="44"/>
    </location>
</feature>
<dbReference type="InterPro" id="IPR052714">
    <property type="entry name" value="MFS_Exporter"/>
</dbReference>
<dbReference type="HOGENOM" id="CLU_001265_10_13_11"/>
<accession>K0YH88</accession>
<evidence type="ECO:0000313" key="7">
    <source>
        <dbReference type="EMBL" id="EJZ82816.1"/>
    </source>
</evidence>
<feature type="transmembrane region" description="Helical" evidence="5">
    <location>
        <begin position="384"/>
        <end position="404"/>
    </location>
</feature>
<dbReference type="InterPro" id="IPR020846">
    <property type="entry name" value="MFS_dom"/>
</dbReference>
<feature type="transmembrane region" description="Helical" evidence="5">
    <location>
        <begin position="358"/>
        <end position="378"/>
    </location>
</feature>
<dbReference type="GO" id="GO:0022857">
    <property type="term" value="F:transmembrane transporter activity"/>
    <property type="evidence" value="ECO:0007669"/>
    <property type="project" value="InterPro"/>
</dbReference>
<evidence type="ECO:0000256" key="3">
    <source>
        <dbReference type="ARBA" id="ARBA00022989"/>
    </source>
</evidence>
<protein>
    <recommendedName>
        <fullName evidence="6">Major facilitator superfamily (MFS) profile domain-containing protein</fullName>
    </recommendedName>
</protein>
<dbReference type="PROSITE" id="PS50850">
    <property type="entry name" value="MFS"/>
    <property type="match status" value="1"/>
</dbReference>
<dbReference type="PANTHER" id="PTHR23531:SF1">
    <property type="entry name" value="QUINOLENE RESISTANCE PROTEIN NORA"/>
    <property type="match status" value="1"/>
</dbReference>
<feature type="transmembrane region" description="Helical" evidence="5">
    <location>
        <begin position="88"/>
        <end position="105"/>
    </location>
</feature>
<evidence type="ECO:0000256" key="4">
    <source>
        <dbReference type="ARBA" id="ARBA00023136"/>
    </source>
</evidence>
<feature type="transmembrane region" description="Helical" evidence="5">
    <location>
        <begin position="225"/>
        <end position="247"/>
    </location>
</feature>
<evidence type="ECO:0000313" key="8">
    <source>
        <dbReference type="Proteomes" id="UP000006078"/>
    </source>
</evidence>
<dbReference type="OrthoDB" id="5189108at2"/>
<comment type="subcellular location">
    <subcellularLocation>
        <location evidence="1">Cell membrane</location>
        <topology evidence="1">Multi-pass membrane protein</topology>
    </subcellularLocation>
</comment>
<dbReference type="STRING" id="29321.AAV33_05960"/>
<evidence type="ECO:0000256" key="5">
    <source>
        <dbReference type="SAM" id="Phobius"/>
    </source>
</evidence>
<comment type="caution">
    <text evidence="7">The sequence shown here is derived from an EMBL/GenBank/DDBJ whole genome shotgun (WGS) entry which is preliminary data.</text>
</comment>
<feature type="transmembrane region" description="Helical" evidence="5">
    <location>
        <begin position="150"/>
        <end position="169"/>
    </location>
</feature>
<dbReference type="PANTHER" id="PTHR23531">
    <property type="entry name" value="QUINOLENE RESISTANCE PROTEIN NORA"/>
    <property type="match status" value="1"/>
</dbReference>
<dbReference type="InterPro" id="IPR011701">
    <property type="entry name" value="MFS"/>
</dbReference>
<reference evidence="7 8" key="1">
    <citation type="submission" date="2012-08" db="EMBL/GenBank/DDBJ databases">
        <title>The Genome Sequence of Turicella otitidis ATCC 51513.</title>
        <authorList>
            <consortium name="The Broad Institute Genome Sequencing Platform"/>
            <person name="Earl A."/>
            <person name="Ward D."/>
            <person name="Feldgarden M."/>
            <person name="Gevers D."/>
            <person name="Huys G."/>
            <person name="Walker B."/>
            <person name="Young S.K."/>
            <person name="Zeng Q."/>
            <person name="Gargeya S."/>
            <person name="Fitzgerald M."/>
            <person name="Haas B."/>
            <person name="Abouelleil A."/>
            <person name="Alvarado L."/>
            <person name="Arachchi H.M."/>
            <person name="Berlin A.M."/>
            <person name="Chapman S.B."/>
            <person name="Goldberg J."/>
            <person name="Griggs A."/>
            <person name="Gujja S."/>
            <person name="Hansen M."/>
            <person name="Howarth C."/>
            <person name="Imamovic A."/>
            <person name="Larimer J."/>
            <person name="McCowen C."/>
            <person name="Montmayeur A."/>
            <person name="Murphy C."/>
            <person name="Neiman D."/>
            <person name="Pearson M."/>
            <person name="Priest M."/>
            <person name="Roberts A."/>
            <person name="Saif S."/>
            <person name="Shea T."/>
            <person name="Sisk P."/>
            <person name="Sykes S."/>
            <person name="Wortman J."/>
            <person name="Nusbaum C."/>
            <person name="Birren B."/>
        </authorList>
    </citation>
    <scope>NUCLEOTIDE SEQUENCE [LARGE SCALE GENOMIC DNA]</scope>
    <source>
        <strain evidence="7 8">ATCC 51513</strain>
    </source>
</reference>
<evidence type="ECO:0000256" key="1">
    <source>
        <dbReference type="ARBA" id="ARBA00004651"/>
    </source>
</evidence>
<sequence length="436" mass="44154">MLRQGLSREEIDNLPSIWRSPGYAPAVVAAATAFGAWTILLPVLPLAVLADGGGESLAGATTGVFMATTVATQIVTPRITARFDYAPSMAVAALLMGLPALGYLLGFDPLPVLGFSAVRGIGFGILTVGTSAVIAELVPARLLGKATGTLGVFHGLSQLICLPTGLAIAESGLGFAPVFGIAALVGVVAAVVCLLIPATRRGTAEPEPEDAAARPLAPRAETWKLVTVPAIAMFVVAMAFGTISNFLPAAVLELDAAGGAVAGGLMLSLIGAAGMVSRYAAGMIADRRGAAGATLIPGLAIGVAGLLALGAAFAFDASLWLVVVAVFGYGLAFGFVQNEALLTMFARLPRSRTSQASAIWNISYDSGTGVGSFLLGFVAAASSFAGTFAAAGVLLAGALAVTVADRVAGRHRLVEYANTRARLRQVPVARRAVRAV</sequence>
<evidence type="ECO:0000256" key="2">
    <source>
        <dbReference type="ARBA" id="ARBA00022692"/>
    </source>
</evidence>
<dbReference type="GO" id="GO:0005886">
    <property type="term" value="C:plasma membrane"/>
    <property type="evidence" value="ECO:0007669"/>
    <property type="project" value="UniProtKB-SubCell"/>
</dbReference>